<evidence type="ECO:0008006" key="4">
    <source>
        <dbReference type="Google" id="ProtNLM"/>
    </source>
</evidence>
<dbReference type="NCBIfam" id="TIGR04268">
    <property type="entry name" value="FxSxx-COOH"/>
    <property type="match status" value="1"/>
</dbReference>
<evidence type="ECO:0000313" key="3">
    <source>
        <dbReference type="Proteomes" id="UP000604117"/>
    </source>
</evidence>
<dbReference type="RefSeq" id="WP_203716146.1">
    <property type="nucleotide sequence ID" value="NZ_BONE01000041.1"/>
</dbReference>
<evidence type="ECO:0000313" key="2">
    <source>
        <dbReference type="EMBL" id="GIF75271.1"/>
    </source>
</evidence>
<evidence type="ECO:0000256" key="1">
    <source>
        <dbReference type="SAM" id="MobiDB-lite"/>
    </source>
</evidence>
<reference evidence="2 3" key="1">
    <citation type="submission" date="2021-01" db="EMBL/GenBank/DDBJ databases">
        <title>Whole genome shotgun sequence of Asanoa siamensis NBRC 107932.</title>
        <authorList>
            <person name="Komaki H."/>
            <person name="Tamura T."/>
        </authorList>
    </citation>
    <scope>NUCLEOTIDE SEQUENCE [LARGE SCALE GENOMIC DNA]</scope>
    <source>
        <strain evidence="2 3">NBRC 107932</strain>
    </source>
</reference>
<protein>
    <recommendedName>
        <fullName evidence="4">FXSXX-COOH protein</fullName>
    </recommendedName>
</protein>
<name>A0ABQ4CVF9_9ACTN</name>
<organism evidence="2 3">
    <name type="scientific">Asanoa siamensis</name>
    <dbReference type="NCBI Taxonomy" id="926357"/>
    <lineage>
        <taxon>Bacteria</taxon>
        <taxon>Bacillati</taxon>
        <taxon>Actinomycetota</taxon>
        <taxon>Actinomycetes</taxon>
        <taxon>Micromonosporales</taxon>
        <taxon>Micromonosporaceae</taxon>
        <taxon>Asanoa</taxon>
    </lineage>
</organism>
<dbReference type="Proteomes" id="UP000604117">
    <property type="component" value="Unassembled WGS sequence"/>
</dbReference>
<proteinExistence type="predicted"/>
<gene>
    <name evidence="2" type="ORF">Asi02nite_47890</name>
</gene>
<accession>A0ABQ4CVF9</accession>
<keyword evidence="3" id="KW-1185">Reference proteome</keyword>
<feature type="region of interest" description="Disordered" evidence="1">
    <location>
        <begin position="1"/>
        <end position="23"/>
    </location>
</feature>
<sequence>MHEAMRRSPDQDGEPHLPNVDALPLESVLTSDDSALNTALRRLVHEMTEPGDYYAAHSSSS</sequence>
<dbReference type="InterPro" id="IPR026334">
    <property type="entry name" value="FxSxx-COOH"/>
</dbReference>
<feature type="compositionally biased region" description="Basic and acidic residues" evidence="1">
    <location>
        <begin position="1"/>
        <end position="15"/>
    </location>
</feature>
<dbReference type="EMBL" id="BONE01000041">
    <property type="protein sequence ID" value="GIF75271.1"/>
    <property type="molecule type" value="Genomic_DNA"/>
</dbReference>
<comment type="caution">
    <text evidence="2">The sequence shown here is derived from an EMBL/GenBank/DDBJ whole genome shotgun (WGS) entry which is preliminary data.</text>
</comment>